<gene>
    <name evidence="1" type="ORF">ACT17_15245</name>
</gene>
<dbReference type="AlphaFoldDB" id="A0A0J8U7X8"/>
<comment type="caution">
    <text evidence="1">The sequence shown here is derived from an EMBL/GenBank/DDBJ whole genome shotgun (WGS) entry which is preliminary data.</text>
</comment>
<proteinExistence type="predicted"/>
<accession>A0A0J8U7X8</accession>
<dbReference type="RefSeq" id="WP_048895985.1">
    <property type="nucleotide sequence ID" value="NZ_LFOD01000012.1"/>
</dbReference>
<sequence>MPEREYRVWSVYKVRGEAIVTASSAQEAIRKGLDPEIREAEGIEFFFSDAYGETAMRAELIRPERDAPKFGRGRNA</sequence>
<reference evidence="1 2" key="1">
    <citation type="submission" date="2015-06" db="EMBL/GenBank/DDBJ databases">
        <title>Genome sequence of Mycobacterium conceptionense strain MLE.</title>
        <authorList>
            <person name="Greninger A.L."/>
            <person name="Cunningham G."/>
            <person name="Chiu C.Y."/>
            <person name="Miller S."/>
        </authorList>
    </citation>
    <scope>NUCLEOTIDE SEQUENCE [LARGE SCALE GENOMIC DNA]</scope>
    <source>
        <strain evidence="1 2">MLE</strain>
    </source>
</reference>
<evidence type="ECO:0000313" key="1">
    <source>
        <dbReference type="EMBL" id="KMV17633.1"/>
    </source>
</evidence>
<organism evidence="1 2">
    <name type="scientific">Mycolicibacterium conceptionense</name>
    <dbReference type="NCBI Taxonomy" id="451644"/>
    <lineage>
        <taxon>Bacteria</taxon>
        <taxon>Bacillati</taxon>
        <taxon>Actinomycetota</taxon>
        <taxon>Actinomycetes</taxon>
        <taxon>Mycobacteriales</taxon>
        <taxon>Mycobacteriaceae</taxon>
        <taxon>Mycolicibacterium</taxon>
    </lineage>
</organism>
<dbReference type="EMBL" id="LFOD01000012">
    <property type="protein sequence ID" value="KMV17633.1"/>
    <property type="molecule type" value="Genomic_DNA"/>
</dbReference>
<dbReference type="PATRIC" id="fig|451644.5.peg.3161"/>
<evidence type="ECO:0000313" key="2">
    <source>
        <dbReference type="Proteomes" id="UP000037594"/>
    </source>
</evidence>
<protein>
    <submittedName>
        <fullName evidence="1">Uncharacterized protein</fullName>
    </submittedName>
</protein>
<dbReference type="Proteomes" id="UP000037594">
    <property type="component" value="Unassembled WGS sequence"/>
</dbReference>
<name>A0A0J8U7X8_9MYCO</name>